<protein>
    <submittedName>
        <fullName evidence="2">Surface antigen</fullName>
    </submittedName>
</protein>
<dbReference type="InterPro" id="IPR007921">
    <property type="entry name" value="CHAP_dom"/>
</dbReference>
<evidence type="ECO:0000259" key="1">
    <source>
        <dbReference type="PROSITE" id="PS50911"/>
    </source>
</evidence>
<comment type="caution">
    <text evidence="2">The sequence shown here is derived from an EMBL/GenBank/DDBJ whole genome shotgun (WGS) entry which is preliminary data.</text>
</comment>
<dbReference type="SUPFAM" id="SSF54001">
    <property type="entry name" value="Cysteine proteinases"/>
    <property type="match status" value="1"/>
</dbReference>
<dbReference type="PROSITE" id="PS50911">
    <property type="entry name" value="CHAP"/>
    <property type="match status" value="1"/>
</dbReference>
<dbReference type="Gene3D" id="3.90.1720.10">
    <property type="entry name" value="endopeptidase domain like (from Nostoc punctiforme)"/>
    <property type="match status" value="1"/>
</dbReference>
<dbReference type="Pfam" id="PF05257">
    <property type="entry name" value="CHAP"/>
    <property type="match status" value="1"/>
</dbReference>
<name>A0ABN9YS33_9LACO</name>
<keyword evidence="3" id="KW-1185">Reference proteome</keyword>
<organism evidence="2 3">
    <name type="scientific">Fructobacillus tropaeoli</name>
    <dbReference type="NCBI Taxonomy" id="709323"/>
    <lineage>
        <taxon>Bacteria</taxon>
        <taxon>Bacillati</taxon>
        <taxon>Bacillota</taxon>
        <taxon>Bacilli</taxon>
        <taxon>Lactobacillales</taxon>
        <taxon>Lactobacillaceae</taxon>
        <taxon>Fructobacillus</taxon>
    </lineage>
</organism>
<sequence>MGFKHFVLVATVTAGIGFFAVNHTEIGSLTGESISASADGFSNTSSGYEYYVNGQKVYNQWVSAWGNDYYIGSDGKAVQGIQRIGNDYYYFGEDNTYFKRSNQWVSQWGNQYYAGPDGKFYNDVKLIDGTYYAFDRNGYNMIRNNYVQSSWGMWYMFGADGHIVTGWSDWYGSRYYFDSTTYLKVTGDRWIDGQLYHFNSDGQLIGGGYNHPQASSNNTYPWGQCTYYVKQQLGYVGNWWGNADQWANSARNAGYTVDHNPAVGTAVVFQGGQAGAVWGYGHVAVVRQVSGNSIYIEEMNAHGVGVVSSRWVNNASSYEYIH</sequence>
<dbReference type="SUPFAM" id="SSF69360">
    <property type="entry name" value="Cell wall binding repeat"/>
    <property type="match status" value="1"/>
</dbReference>
<dbReference type="InterPro" id="IPR038765">
    <property type="entry name" value="Papain-like_cys_pep_sf"/>
</dbReference>
<dbReference type="InterPro" id="IPR009148">
    <property type="entry name" value="PcsB-like"/>
</dbReference>
<feature type="domain" description="Peptidase C51" evidence="1">
    <location>
        <begin position="200"/>
        <end position="322"/>
    </location>
</feature>
<evidence type="ECO:0000313" key="2">
    <source>
        <dbReference type="EMBL" id="CAK1236143.1"/>
    </source>
</evidence>
<accession>A0ABN9YS33</accession>
<dbReference type="Gene3D" id="2.10.270.10">
    <property type="entry name" value="Cholin Binding"/>
    <property type="match status" value="3"/>
</dbReference>
<evidence type="ECO:0000313" key="3">
    <source>
        <dbReference type="Proteomes" id="UP001314262"/>
    </source>
</evidence>
<dbReference type="Proteomes" id="UP001314262">
    <property type="component" value="Unassembled WGS sequence"/>
</dbReference>
<dbReference type="PRINTS" id="PR01852">
    <property type="entry name" value="SIBAPROTEIN"/>
</dbReference>
<gene>
    <name evidence="2" type="ORF">R53137_KAKDMLNK_00588</name>
</gene>
<dbReference type="EMBL" id="CAUZLT010000002">
    <property type="protein sequence ID" value="CAK1236143.1"/>
    <property type="molecule type" value="Genomic_DNA"/>
</dbReference>
<proteinExistence type="predicted"/>
<reference evidence="2 3" key="1">
    <citation type="submission" date="2023-10" db="EMBL/GenBank/DDBJ databases">
        <authorList>
            <person name="Botero Cardona J."/>
        </authorList>
    </citation>
    <scope>NUCLEOTIDE SEQUENCE [LARGE SCALE GENOMIC DNA]</scope>
    <source>
        <strain evidence="2 3">R-53137</strain>
    </source>
</reference>
<dbReference type="RefSeq" id="WP_338348968.1">
    <property type="nucleotide sequence ID" value="NZ_CAUZLQ010000001.1"/>
</dbReference>